<evidence type="ECO:0000256" key="6">
    <source>
        <dbReference type="SAM" id="Phobius"/>
    </source>
</evidence>
<dbReference type="InterPro" id="IPR018365">
    <property type="entry name" value="Cell_cycle_FtsW-rel_CS"/>
</dbReference>
<proteinExistence type="predicted"/>
<feature type="transmembrane region" description="Helical" evidence="6">
    <location>
        <begin position="7"/>
        <end position="27"/>
    </location>
</feature>
<protein>
    <recommendedName>
        <fullName evidence="9">Rod shape-determining protein RodA</fullName>
    </recommendedName>
</protein>
<organism evidence="7 8">
    <name type="scientific">Candidatus Gottesmanbacteria bacterium RIFCSPHIGHO2_02_FULL_40_13</name>
    <dbReference type="NCBI Taxonomy" id="1798384"/>
    <lineage>
        <taxon>Bacteria</taxon>
        <taxon>Candidatus Gottesmaniibacteriota</taxon>
    </lineage>
</organism>
<dbReference type="EMBL" id="MFJN01000004">
    <property type="protein sequence ID" value="OGG22350.1"/>
    <property type="molecule type" value="Genomic_DNA"/>
</dbReference>
<dbReference type="GO" id="GO:0015648">
    <property type="term" value="F:lipid-linked peptidoglycan transporter activity"/>
    <property type="evidence" value="ECO:0007669"/>
    <property type="project" value="TreeGrafter"/>
</dbReference>
<evidence type="ECO:0000256" key="2">
    <source>
        <dbReference type="ARBA" id="ARBA00022692"/>
    </source>
</evidence>
<dbReference type="Pfam" id="PF01098">
    <property type="entry name" value="FTSW_RODA_SPOVE"/>
    <property type="match status" value="1"/>
</dbReference>
<dbReference type="PANTHER" id="PTHR30474:SF1">
    <property type="entry name" value="PEPTIDOGLYCAN GLYCOSYLTRANSFERASE MRDB"/>
    <property type="match status" value="1"/>
</dbReference>
<name>A0A1F6AC39_9BACT</name>
<feature type="transmembrane region" description="Helical" evidence="6">
    <location>
        <begin position="323"/>
        <end position="344"/>
    </location>
</feature>
<dbReference type="PANTHER" id="PTHR30474">
    <property type="entry name" value="CELL CYCLE PROTEIN"/>
    <property type="match status" value="1"/>
</dbReference>
<feature type="transmembrane region" description="Helical" evidence="6">
    <location>
        <begin position="123"/>
        <end position="140"/>
    </location>
</feature>
<accession>A0A1F6AC39</accession>
<feature type="transmembrane region" description="Helical" evidence="6">
    <location>
        <begin position="146"/>
        <end position="162"/>
    </location>
</feature>
<dbReference type="GO" id="GO:0032153">
    <property type="term" value="C:cell division site"/>
    <property type="evidence" value="ECO:0007669"/>
    <property type="project" value="TreeGrafter"/>
</dbReference>
<feature type="transmembrane region" description="Helical" evidence="6">
    <location>
        <begin position="169"/>
        <end position="188"/>
    </location>
</feature>
<keyword evidence="2 6" id="KW-0812">Transmembrane</keyword>
<dbReference type="GO" id="GO:0051301">
    <property type="term" value="P:cell division"/>
    <property type="evidence" value="ECO:0007669"/>
    <property type="project" value="InterPro"/>
</dbReference>
<feature type="transmembrane region" description="Helical" evidence="6">
    <location>
        <begin position="257"/>
        <end position="274"/>
    </location>
</feature>
<dbReference type="AlphaFoldDB" id="A0A1F6AC39"/>
<gene>
    <name evidence="7" type="ORF">A3D03_06655</name>
</gene>
<keyword evidence="4 6" id="KW-1133">Transmembrane helix</keyword>
<feature type="transmembrane region" description="Helical" evidence="6">
    <location>
        <begin position="58"/>
        <end position="79"/>
    </location>
</feature>
<dbReference type="InterPro" id="IPR001182">
    <property type="entry name" value="FtsW/RodA"/>
</dbReference>
<evidence type="ECO:0000256" key="4">
    <source>
        <dbReference type="ARBA" id="ARBA00022989"/>
    </source>
</evidence>
<dbReference type="STRING" id="1798384.A3D03_06655"/>
<evidence type="ECO:0000313" key="7">
    <source>
        <dbReference type="EMBL" id="OGG22350.1"/>
    </source>
</evidence>
<comment type="subcellular location">
    <subcellularLocation>
        <location evidence="1">Membrane</location>
        <topology evidence="1">Multi-pass membrane protein</topology>
    </subcellularLocation>
</comment>
<keyword evidence="5 6" id="KW-0472">Membrane</keyword>
<evidence type="ECO:0000256" key="1">
    <source>
        <dbReference type="ARBA" id="ARBA00004141"/>
    </source>
</evidence>
<feature type="transmembrane region" description="Helical" evidence="6">
    <location>
        <begin position="295"/>
        <end position="317"/>
    </location>
</feature>
<evidence type="ECO:0000313" key="8">
    <source>
        <dbReference type="Proteomes" id="UP000177092"/>
    </source>
</evidence>
<sequence>MNFSIFLDPLISIPITGLMGVSLALIASTSPSLLVSQLFFFFIGLILFFIFASLEVRIWIKLIWILYFLSILFLVFTYFGPDVRGATRWIEILGIRLQPSEFIKSLIIIIFSVLMTQKKSKTISSQIIHLIYLAPLVFLVFKQPDLGNVIVYLFIYLSLLINEGIPWKILIGTGILLILLFPVLWHLLQNYQQLRLLSFINPQNDPVGTGYNALQAKIALGSGLLSGLGLGRGTQSKLLFLPEYHTDFVFASLGEEMGFIGGFTVLLLYFFLLWKMIRNAASTEDRLKRAVCMGVFAQFFIQIFINIGMNMGLVPITGITLPLISYGGSSIISTFINLGLVLSVSRLESKNPPLVIG</sequence>
<keyword evidence="3" id="KW-0133">Cell shape</keyword>
<feature type="transmembrane region" description="Helical" evidence="6">
    <location>
        <begin position="33"/>
        <end position="51"/>
    </location>
</feature>
<dbReference type="GO" id="GO:0005886">
    <property type="term" value="C:plasma membrane"/>
    <property type="evidence" value="ECO:0007669"/>
    <property type="project" value="TreeGrafter"/>
</dbReference>
<evidence type="ECO:0008006" key="9">
    <source>
        <dbReference type="Google" id="ProtNLM"/>
    </source>
</evidence>
<evidence type="ECO:0000256" key="5">
    <source>
        <dbReference type="ARBA" id="ARBA00023136"/>
    </source>
</evidence>
<dbReference type="PROSITE" id="PS00428">
    <property type="entry name" value="FTSW_RODA_SPOVE"/>
    <property type="match status" value="1"/>
</dbReference>
<comment type="caution">
    <text evidence="7">The sequence shown here is derived from an EMBL/GenBank/DDBJ whole genome shotgun (WGS) entry which is preliminary data.</text>
</comment>
<reference evidence="7 8" key="1">
    <citation type="journal article" date="2016" name="Nat. Commun.">
        <title>Thousands of microbial genomes shed light on interconnected biogeochemical processes in an aquifer system.</title>
        <authorList>
            <person name="Anantharaman K."/>
            <person name="Brown C.T."/>
            <person name="Hug L.A."/>
            <person name="Sharon I."/>
            <person name="Castelle C.J."/>
            <person name="Probst A.J."/>
            <person name="Thomas B.C."/>
            <person name="Singh A."/>
            <person name="Wilkins M.J."/>
            <person name="Karaoz U."/>
            <person name="Brodie E.L."/>
            <person name="Williams K.H."/>
            <person name="Hubbard S.S."/>
            <person name="Banfield J.F."/>
        </authorList>
    </citation>
    <scope>NUCLEOTIDE SEQUENCE [LARGE SCALE GENOMIC DNA]</scope>
</reference>
<feature type="transmembrane region" description="Helical" evidence="6">
    <location>
        <begin position="99"/>
        <end position="116"/>
    </location>
</feature>
<dbReference type="GO" id="GO:0008360">
    <property type="term" value="P:regulation of cell shape"/>
    <property type="evidence" value="ECO:0007669"/>
    <property type="project" value="UniProtKB-KW"/>
</dbReference>
<evidence type="ECO:0000256" key="3">
    <source>
        <dbReference type="ARBA" id="ARBA00022960"/>
    </source>
</evidence>
<dbReference type="Proteomes" id="UP000177092">
    <property type="component" value="Unassembled WGS sequence"/>
</dbReference>